<protein>
    <submittedName>
        <fullName evidence="2">Uncharacterized protein</fullName>
    </submittedName>
</protein>
<name>A0ABQ2R9B0_9ACTN</name>
<sequence length="187" mass="19932">MKRSVLTAAALCAALAAGTAPAQAAAIPAQAASVQAAPARVAAIPHFPAPKIFGTTFQSDPGHDFTKRISSRKDGILRGWITHVSGGRAEYEPIKWVRDKYTEGHFEGPPEGDVTAYSSPVAGNVVYLSALGCSSRMANMTVDRRSGLGAKRCSRATLLKRAAKLQRPALITVYRGRIVKVQEIYTP</sequence>
<evidence type="ECO:0000313" key="3">
    <source>
        <dbReference type="Proteomes" id="UP000611554"/>
    </source>
</evidence>
<feature type="chain" id="PRO_5046971253" evidence="1">
    <location>
        <begin position="25"/>
        <end position="187"/>
    </location>
</feature>
<dbReference type="RefSeq" id="WP_189249098.1">
    <property type="nucleotide sequence ID" value="NZ_BMQJ01000014.1"/>
</dbReference>
<keyword evidence="3" id="KW-1185">Reference proteome</keyword>
<organism evidence="2 3">
    <name type="scientific">Streptosporangium pseudovulgare</name>
    <dbReference type="NCBI Taxonomy" id="35765"/>
    <lineage>
        <taxon>Bacteria</taxon>
        <taxon>Bacillati</taxon>
        <taxon>Actinomycetota</taxon>
        <taxon>Actinomycetes</taxon>
        <taxon>Streptosporangiales</taxon>
        <taxon>Streptosporangiaceae</taxon>
        <taxon>Streptosporangium</taxon>
    </lineage>
</organism>
<gene>
    <name evidence="2" type="ORF">GCM10010140_52050</name>
</gene>
<reference evidence="3" key="1">
    <citation type="journal article" date="2019" name="Int. J. Syst. Evol. Microbiol.">
        <title>The Global Catalogue of Microorganisms (GCM) 10K type strain sequencing project: providing services to taxonomists for standard genome sequencing and annotation.</title>
        <authorList>
            <consortium name="The Broad Institute Genomics Platform"/>
            <consortium name="The Broad Institute Genome Sequencing Center for Infectious Disease"/>
            <person name="Wu L."/>
            <person name="Ma J."/>
        </authorList>
    </citation>
    <scope>NUCLEOTIDE SEQUENCE [LARGE SCALE GENOMIC DNA]</scope>
    <source>
        <strain evidence="3">JCM 3115</strain>
    </source>
</reference>
<keyword evidence="1" id="KW-0732">Signal</keyword>
<evidence type="ECO:0000313" key="2">
    <source>
        <dbReference type="EMBL" id="GGQ15398.1"/>
    </source>
</evidence>
<dbReference type="Proteomes" id="UP000611554">
    <property type="component" value="Unassembled WGS sequence"/>
</dbReference>
<accession>A0ABQ2R9B0</accession>
<proteinExistence type="predicted"/>
<feature type="signal peptide" evidence="1">
    <location>
        <begin position="1"/>
        <end position="24"/>
    </location>
</feature>
<evidence type="ECO:0000256" key="1">
    <source>
        <dbReference type="SAM" id="SignalP"/>
    </source>
</evidence>
<comment type="caution">
    <text evidence="2">The sequence shown here is derived from an EMBL/GenBank/DDBJ whole genome shotgun (WGS) entry which is preliminary data.</text>
</comment>
<dbReference type="EMBL" id="BMQJ01000014">
    <property type="protein sequence ID" value="GGQ15398.1"/>
    <property type="molecule type" value="Genomic_DNA"/>
</dbReference>